<dbReference type="InterPro" id="IPR052936">
    <property type="entry name" value="Jasmonate_Hydroxylase-like"/>
</dbReference>
<dbReference type="PROSITE" id="PS51725">
    <property type="entry name" value="ABM"/>
    <property type="match status" value="1"/>
</dbReference>
<dbReference type="InterPro" id="IPR007138">
    <property type="entry name" value="ABM_dom"/>
</dbReference>
<dbReference type="PANTHER" id="PTHR37811:SF2">
    <property type="entry name" value="ABM DOMAIN-CONTAINING PROTEIN"/>
    <property type="match status" value="1"/>
</dbReference>
<dbReference type="EMBL" id="BSST01000001">
    <property type="protein sequence ID" value="GLX77349.1"/>
    <property type="molecule type" value="Genomic_DNA"/>
</dbReference>
<organism evidence="2 3">
    <name type="scientific">Thalassotalea insulae</name>
    <dbReference type="NCBI Taxonomy" id="2056778"/>
    <lineage>
        <taxon>Bacteria</taxon>
        <taxon>Pseudomonadati</taxon>
        <taxon>Pseudomonadota</taxon>
        <taxon>Gammaproteobacteria</taxon>
        <taxon>Alteromonadales</taxon>
        <taxon>Colwelliaceae</taxon>
        <taxon>Thalassotalea</taxon>
    </lineage>
</organism>
<reference evidence="2 3" key="1">
    <citation type="submission" date="2023-03" db="EMBL/GenBank/DDBJ databases">
        <title>Draft genome sequence of Thalassotalea insulae KCTC 62186T.</title>
        <authorList>
            <person name="Sawabe T."/>
        </authorList>
    </citation>
    <scope>NUCLEOTIDE SEQUENCE [LARGE SCALE GENOMIC DNA]</scope>
    <source>
        <strain evidence="2 3">KCTC 62186</strain>
    </source>
</reference>
<protein>
    <submittedName>
        <fullName evidence="2">Antibiotic biosynthesis monooxygenase</fullName>
    </submittedName>
</protein>
<keyword evidence="2" id="KW-0560">Oxidoreductase</keyword>
<dbReference type="InterPro" id="IPR011008">
    <property type="entry name" value="Dimeric_a/b-barrel"/>
</dbReference>
<feature type="domain" description="ABM" evidence="1">
    <location>
        <begin position="2"/>
        <end position="91"/>
    </location>
</feature>
<dbReference type="Gene3D" id="3.30.70.100">
    <property type="match status" value="1"/>
</dbReference>
<evidence type="ECO:0000313" key="3">
    <source>
        <dbReference type="Proteomes" id="UP001157186"/>
    </source>
</evidence>
<dbReference type="RefSeq" id="WP_284243200.1">
    <property type="nucleotide sequence ID" value="NZ_BSST01000001.1"/>
</dbReference>
<dbReference type="Proteomes" id="UP001157186">
    <property type="component" value="Unassembled WGS sequence"/>
</dbReference>
<dbReference type="Pfam" id="PF03992">
    <property type="entry name" value="ABM"/>
    <property type="match status" value="1"/>
</dbReference>
<name>A0ABQ6GQ94_9GAMM</name>
<dbReference type="GO" id="GO:0004497">
    <property type="term" value="F:monooxygenase activity"/>
    <property type="evidence" value="ECO:0007669"/>
    <property type="project" value="UniProtKB-KW"/>
</dbReference>
<sequence length="109" mass="12834">MIAVIFEVEIKNQENKAQYFERAAELKDILLKMPGFISIERFQSVASANRYLSLSFWQDEASVKGWRQQMIHRAAQQQGREQLFEDYRIRVANVMRDYGMTAREQAPDT</sequence>
<gene>
    <name evidence="2" type="ORF">tinsulaeT_06890</name>
</gene>
<evidence type="ECO:0000259" key="1">
    <source>
        <dbReference type="PROSITE" id="PS51725"/>
    </source>
</evidence>
<evidence type="ECO:0000313" key="2">
    <source>
        <dbReference type="EMBL" id="GLX77349.1"/>
    </source>
</evidence>
<comment type="caution">
    <text evidence="2">The sequence shown here is derived from an EMBL/GenBank/DDBJ whole genome shotgun (WGS) entry which is preliminary data.</text>
</comment>
<dbReference type="SUPFAM" id="SSF54909">
    <property type="entry name" value="Dimeric alpha+beta barrel"/>
    <property type="match status" value="1"/>
</dbReference>
<proteinExistence type="predicted"/>
<dbReference type="PANTHER" id="PTHR37811">
    <property type="entry name" value="BLL5343 PROTEIN"/>
    <property type="match status" value="1"/>
</dbReference>
<accession>A0ABQ6GQ94</accession>
<keyword evidence="3" id="KW-1185">Reference proteome</keyword>
<keyword evidence="2" id="KW-0503">Monooxygenase</keyword>